<evidence type="ECO:0000256" key="5">
    <source>
        <dbReference type="RuleBase" id="RU000639"/>
    </source>
</evidence>
<dbReference type="NCBIfam" id="NF010739">
    <property type="entry name" value="PRK14141.1"/>
    <property type="match status" value="1"/>
</dbReference>
<evidence type="ECO:0000313" key="8">
    <source>
        <dbReference type="EMBL" id="TCO14745.1"/>
    </source>
</evidence>
<feature type="compositionally biased region" description="Polar residues" evidence="7">
    <location>
        <begin position="1"/>
        <end position="18"/>
    </location>
</feature>
<dbReference type="InterPro" id="IPR009012">
    <property type="entry name" value="GrpE_head"/>
</dbReference>
<comment type="subunit">
    <text evidence="4">Homodimer.</text>
</comment>
<dbReference type="RefSeq" id="WP_245514234.1">
    <property type="nucleotide sequence ID" value="NZ_JBHUNN010000002.1"/>
</dbReference>
<evidence type="ECO:0000256" key="6">
    <source>
        <dbReference type="RuleBase" id="RU004478"/>
    </source>
</evidence>
<gene>
    <name evidence="4" type="primary">grpE</name>
    <name evidence="8" type="ORF">EV666_103253</name>
</gene>
<feature type="compositionally biased region" description="Polar residues" evidence="7">
    <location>
        <begin position="31"/>
        <end position="40"/>
    </location>
</feature>
<dbReference type="EMBL" id="SLWL01000003">
    <property type="protein sequence ID" value="TCO14745.1"/>
    <property type="molecule type" value="Genomic_DNA"/>
</dbReference>
<dbReference type="AlphaFoldDB" id="A0A4R2GVM3"/>
<dbReference type="GO" id="GO:0042803">
    <property type="term" value="F:protein homodimerization activity"/>
    <property type="evidence" value="ECO:0007669"/>
    <property type="project" value="InterPro"/>
</dbReference>
<dbReference type="CDD" id="cd00446">
    <property type="entry name" value="GrpE"/>
    <property type="match status" value="1"/>
</dbReference>
<dbReference type="PANTHER" id="PTHR21237">
    <property type="entry name" value="GRPE PROTEIN"/>
    <property type="match status" value="1"/>
</dbReference>
<dbReference type="InterPro" id="IPR013805">
    <property type="entry name" value="GrpE_CC"/>
</dbReference>
<accession>A0A4R2GVM3</accession>
<organism evidence="8 9">
    <name type="scientific">Camelimonas lactis</name>
    <dbReference type="NCBI Taxonomy" id="659006"/>
    <lineage>
        <taxon>Bacteria</taxon>
        <taxon>Pseudomonadati</taxon>
        <taxon>Pseudomonadota</taxon>
        <taxon>Alphaproteobacteria</taxon>
        <taxon>Hyphomicrobiales</taxon>
        <taxon>Chelatococcaceae</taxon>
        <taxon>Camelimonas</taxon>
    </lineage>
</organism>
<protein>
    <recommendedName>
        <fullName evidence="4 5">Protein GrpE</fullName>
    </recommendedName>
    <alternativeName>
        <fullName evidence="4">HSP-70 cofactor</fullName>
    </alternativeName>
</protein>
<keyword evidence="2 4" id="KW-0346">Stress response</keyword>
<evidence type="ECO:0000256" key="1">
    <source>
        <dbReference type="ARBA" id="ARBA00009054"/>
    </source>
</evidence>
<dbReference type="Proteomes" id="UP000294881">
    <property type="component" value="Unassembled WGS sequence"/>
</dbReference>
<dbReference type="PANTHER" id="PTHR21237:SF23">
    <property type="entry name" value="GRPE PROTEIN HOMOLOG, MITOCHONDRIAL"/>
    <property type="match status" value="1"/>
</dbReference>
<dbReference type="GO" id="GO:0000774">
    <property type="term" value="F:adenyl-nucleotide exchange factor activity"/>
    <property type="evidence" value="ECO:0007669"/>
    <property type="project" value="InterPro"/>
</dbReference>
<keyword evidence="9" id="KW-1185">Reference proteome</keyword>
<dbReference type="SUPFAM" id="SSF58014">
    <property type="entry name" value="Coiled-coil domain of nucleotide exchange factor GrpE"/>
    <property type="match status" value="1"/>
</dbReference>
<dbReference type="Gene3D" id="2.30.22.10">
    <property type="entry name" value="Head domain of nucleotide exchange factor GrpE"/>
    <property type="match status" value="1"/>
</dbReference>
<evidence type="ECO:0000256" key="7">
    <source>
        <dbReference type="SAM" id="MobiDB-lite"/>
    </source>
</evidence>
<dbReference type="HAMAP" id="MF_01151">
    <property type="entry name" value="GrpE"/>
    <property type="match status" value="1"/>
</dbReference>
<keyword evidence="3 4" id="KW-0143">Chaperone</keyword>
<evidence type="ECO:0000256" key="4">
    <source>
        <dbReference type="HAMAP-Rule" id="MF_01151"/>
    </source>
</evidence>
<dbReference type="GO" id="GO:0005737">
    <property type="term" value="C:cytoplasm"/>
    <property type="evidence" value="ECO:0007669"/>
    <property type="project" value="UniProtKB-SubCell"/>
</dbReference>
<comment type="caution">
    <text evidence="8">The sequence shown here is derived from an EMBL/GenBank/DDBJ whole genome shotgun (WGS) entry which is preliminary data.</text>
</comment>
<sequence>MAVNSFSLFNQPGDMNQKPNEDRDDPVATPDQATPASQETGAAGAQRDPGEVIAALAAENAELKDRSLRALADVENMRRRTQKEVADARAYGATNFARDMLTVVDNISRALEAVPEADRAGLDERTRGLVEGIELTQRDMLKTLERHGVKMISPLGERFDPNLHQAMFEAPDASVPNGTVVQVLQVGFTIADRVLRPALVGVSRGGPKAGAEAPQTGNA</sequence>
<dbReference type="InterPro" id="IPR000740">
    <property type="entry name" value="GrpE"/>
</dbReference>
<dbReference type="FunFam" id="2.30.22.10:FF:000002">
    <property type="entry name" value="GrpE protein homolog"/>
    <property type="match status" value="1"/>
</dbReference>
<dbReference type="Gene3D" id="3.90.20.20">
    <property type="match status" value="1"/>
</dbReference>
<comment type="function">
    <text evidence="4 5">Participates actively in the response to hyperosmotic and heat shock by preventing the aggregation of stress-denatured proteins, in association with DnaK and GrpE. It is the nucleotide exchange factor for DnaK and may function as a thermosensor. Unfolded proteins bind initially to DnaJ; upon interaction with the DnaJ-bound protein, DnaK hydrolyzes its bound ATP, resulting in the formation of a stable complex. GrpE releases ADP from DnaK; ATP binding to DnaK triggers the release of the substrate protein, thus completing the reaction cycle. Several rounds of ATP-dependent interactions between DnaJ, DnaK and GrpE are required for fully efficient folding.</text>
</comment>
<dbReference type="PROSITE" id="PS01071">
    <property type="entry name" value="GRPE"/>
    <property type="match status" value="1"/>
</dbReference>
<dbReference type="PRINTS" id="PR00773">
    <property type="entry name" value="GRPEPROTEIN"/>
</dbReference>
<comment type="similarity">
    <text evidence="1 4 6">Belongs to the GrpE family.</text>
</comment>
<dbReference type="SUPFAM" id="SSF51064">
    <property type="entry name" value="Head domain of nucleotide exchange factor GrpE"/>
    <property type="match status" value="1"/>
</dbReference>
<evidence type="ECO:0000256" key="3">
    <source>
        <dbReference type="ARBA" id="ARBA00023186"/>
    </source>
</evidence>
<dbReference type="NCBIfam" id="NF010738">
    <property type="entry name" value="PRK14140.1"/>
    <property type="match status" value="1"/>
</dbReference>
<proteinExistence type="inferred from homology"/>
<dbReference type="GO" id="GO:0051082">
    <property type="term" value="F:unfolded protein binding"/>
    <property type="evidence" value="ECO:0007669"/>
    <property type="project" value="TreeGrafter"/>
</dbReference>
<dbReference type="Pfam" id="PF01025">
    <property type="entry name" value="GrpE"/>
    <property type="match status" value="1"/>
</dbReference>
<keyword evidence="4" id="KW-0963">Cytoplasm</keyword>
<evidence type="ECO:0000256" key="2">
    <source>
        <dbReference type="ARBA" id="ARBA00023016"/>
    </source>
</evidence>
<name>A0A4R2GVM3_9HYPH</name>
<dbReference type="GO" id="GO:0006457">
    <property type="term" value="P:protein folding"/>
    <property type="evidence" value="ECO:0007669"/>
    <property type="project" value="InterPro"/>
</dbReference>
<evidence type="ECO:0000313" key="9">
    <source>
        <dbReference type="Proteomes" id="UP000294881"/>
    </source>
</evidence>
<dbReference type="GO" id="GO:0051087">
    <property type="term" value="F:protein-folding chaperone binding"/>
    <property type="evidence" value="ECO:0007669"/>
    <property type="project" value="InterPro"/>
</dbReference>
<reference evidence="8 9" key="1">
    <citation type="submission" date="2019-03" db="EMBL/GenBank/DDBJ databases">
        <title>Genomic Encyclopedia of Type Strains, Phase IV (KMG-IV): sequencing the most valuable type-strain genomes for metagenomic binning, comparative biology and taxonomic classification.</title>
        <authorList>
            <person name="Goeker M."/>
        </authorList>
    </citation>
    <scope>NUCLEOTIDE SEQUENCE [LARGE SCALE GENOMIC DNA]</scope>
    <source>
        <strain evidence="8 9">DSM 22958</strain>
    </source>
</reference>
<comment type="subcellular location">
    <subcellularLocation>
        <location evidence="4">Cytoplasm</location>
    </subcellularLocation>
</comment>
<feature type="region of interest" description="Disordered" evidence="7">
    <location>
        <begin position="1"/>
        <end position="49"/>
    </location>
</feature>